<organism evidence="1 2">
    <name type="scientific">Fraxinus pennsylvanica</name>
    <dbReference type="NCBI Taxonomy" id="56036"/>
    <lineage>
        <taxon>Eukaryota</taxon>
        <taxon>Viridiplantae</taxon>
        <taxon>Streptophyta</taxon>
        <taxon>Embryophyta</taxon>
        <taxon>Tracheophyta</taxon>
        <taxon>Spermatophyta</taxon>
        <taxon>Magnoliopsida</taxon>
        <taxon>eudicotyledons</taxon>
        <taxon>Gunneridae</taxon>
        <taxon>Pentapetalae</taxon>
        <taxon>asterids</taxon>
        <taxon>lamiids</taxon>
        <taxon>Lamiales</taxon>
        <taxon>Oleaceae</taxon>
        <taxon>Oleeae</taxon>
        <taxon>Fraxinus</taxon>
    </lineage>
</organism>
<reference evidence="1" key="1">
    <citation type="submission" date="2023-05" db="EMBL/GenBank/DDBJ databases">
        <authorList>
            <person name="Huff M."/>
        </authorList>
    </citation>
    <scope>NUCLEOTIDE SEQUENCE</scope>
</reference>
<protein>
    <submittedName>
        <fullName evidence="1">Uncharacterized protein</fullName>
    </submittedName>
</protein>
<dbReference type="Gene3D" id="3.10.280.10">
    <property type="entry name" value="Mitochondrial glycoprotein"/>
    <property type="match status" value="1"/>
</dbReference>
<evidence type="ECO:0000313" key="2">
    <source>
        <dbReference type="Proteomes" id="UP000834106"/>
    </source>
</evidence>
<evidence type="ECO:0000313" key="1">
    <source>
        <dbReference type="EMBL" id="CAI9776854.1"/>
    </source>
</evidence>
<dbReference type="AlphaFoldDB" id="A0AAD1ZWL3"/>
<dbReference type="InterPro" id="IPR003428">
    <property type="entry name" value="MAM33"/>
</dbReference>
<accession>A0AAD1ZWL3</accession>
<dbReference type="InterPro" id="IPR036561">
    <property type="entry name" value="MAM33_sf"/>
</dbReference>
<keyword evidence="2" id="KW-1185">Reference proteome</keyword>
<dbReference type="Pfam" id="PF02330">
    <property type="entry name" value="MAM33"/>
    <property type="match status" value="1"/>
</dbReference>
<proteinExistence type="predicted"/>
<dbReference type="Proteomes" id="UP000834106">
    <property type="component" value="Chromosome 15"/>
</dbReference>
<name>A0AAD1ZWL3_9LAMI</name>
<gene>
    <name evidence="1" type="ORF">FPE_LOCUS24284</name>
</gene>
<dbReference type="EMBL" id="OU503050">
    <property type="protein sequence ID" value="CAI9776854.1"/>
    <property type="molecule type" value="Genomic_DNA"/>
</dbReference>
<dbReference type="GO" id="GO:0005759">
    <property type="term" value="C:mitochondrial matrix"/>
    <property type="evidence" value="ECO:0007669"/>
    <property type="project" value="InterPro"/>
</dbReference>
<sequence length="146" mass="17502">MLFPSSLDYYSTKLSFKELFMRGMESQEDEEKFGVVIPRHFHFTIEERSNPQTLLLTNKFKDEILNVEILVPDVVFFEEDDDEDKEQEVRSFLFPREKIYTYYNEFPKDKNQFSIPFVAKFTYDIGKGLSFKLRCTAYNDKISLER</sequence>